<feature type="compositionally biased region" description="Low complexity" evidence="2">
    <location>
        <begin position="273"/>
        <end position="284"/>
    </location>
</feature>
<dbReference type="Proteomes" id="UP000749646">
    <property type="component" value="Unassembled WGS sequence"/>
</dbReference>
<dbReference type="AlphaFoldDB" id="A0A9P6LSV3"/>
<feature type="compositionally biased region" description="Low complexity" evidence="2">
    <location>
        <begin position="330"/>
        <end position="345"/>
    </location>
</feature>
<feature type="compositionally biased region" description="Polar residues" evidence="2">
    <location>
        <begin position="668"/>
        <end position="687"/>
    </location>
</feature>
<feature type="compositionally biased region" description="Polar residues" evidence="2">
    <location>
        <begin position="245"/>
        <end position="259"/>
    </location>
</feature>
<feature type="region of interest" description="Disordered" evidence="2">
    <location>
        <begin position="177"/>
        <end position="197"/>
    </location>
</feature>
<feature type="compositionally biased region" description="Low complexity" evidence="2">
    <location>
        <begin position="769"/>
        <end position="778"/>
    </location>
</feature>
<feature type="compositionally biased region" description="Basic residues" evidence="2">
    <location>
        <begin position="572"/>
        <end position="582"/>
    </location>
</feature>
<feature type="region of interest" description="Disordered" evidence="2">
    <location>
        <begin position="85"/>
        <end position="140"/>
    </location>
</feature>
<dbReference type="PANTHER" id="PTHR40130:SF1">
    <property type="entry name" value="SPINDLE POLE BODY-ASSOCIATED PROTEIN CUT12 DOMAIN-CONTAINING PROTEIN"/>
    <property type="match status" value="1"/>
</dbReference>
<comment type="caution">
    <text evidence="3">The sequence shown here is derived from an EMBL/GenBank/DDBJ whole genome shotgun (WGS) entry which is preliminary data.</text>
</comment>
<sequence>MENTAVSLAHRYAQAAEEFREHCQWTEAMDMHFKAANQFQLATKDTQSQEVIQTLDLMSTNHMRQAKDLQRKIAKAEAAAAAAAAAAAPQQKSKGENGHGSLSRATGSSAGGGSSTPSSSSSSSGRRRGNGQQQLTAQHQHQLQQQYLQQLQQLQQGGVAGQLINTLCQELGNLEAKGMDSGTDSDHSSSSSELSSNSSIMIEELLENDSDPFYKFWQAVENLVLQISSPVAFTSIPLEGDDPTLFNTPSTTDDPSTVNPAEAPFAIPTGNVSSTNSASAKTTTLQPSGNLNQSRISRTRNHDPSSMHESFFIIDSPSSEMRGHPKSRSESTGNFSFSSSSNSGSKSKRVEPRNSSKTLEEYAIENQQLKMTLDKLSKHNMRLEKNREGLMQMSMWTKDVQRSAMQLLKSQDVLRPNLKQSIMDLSAGKKSNMVGLYKIEKNGGLFETDNNLGTFYFFFTGDKGSPLSQRAQAVTVTASAAASQLSLSSIPSLTSRSININSPVAMQARLRELEEEVIKLKLENSKLGSSMKKYKQRWEDLKESAKKRRNASSTAPSDKALDDDTSGSTQQQHRHHHHHHHQQQQPSLTTGLSPYSVASMAGNSYGNISNNSQGAPARPVSNFGRSSSASGPVLSASGSYQKRILMENRPGGLDTSPLSVHRHPTAGIVSSTSPRVLDSTSRTMTHLSPSPMITTTTNTAATSTALSPPTASLASLRSTSTTTPMTIRGEALGTSSPSSTTRPSILGSGSSGSGIIGSGSGGSGGSGGSSTSVSSLSSPETKVSSRAL</sequence>
<dbReference type="PANTHER" id="PTHR40130">
    <property type="entry name" value="EXPRESSED PROTEIN"/>
    <property type="match status" value="1"/>
</dbReference>
<dbReference type="Gene3D" id="1.20.58.80">
    <property type="entry name" value="Phosphotransferase system, lactose/cellobiose-type IIA subunit"/>
    <property type="match status" value="1"/>
</dbReference>
<name>A0A9P6LSV3_9FUNG</name>
<feature type="region of interest" description="Disordered" evidence="2">
    <location>
        <begin position="243"/>
        <end position="359"/>
    </location>
</feature>
<feature type="region of interest" description="Disordered" evidence="2">
    <location>
        <begin position="664"/>
        <end position="788"/>
    </location>
</feature>
<feature type="region of interest" description="Disordered" evidence="2">
    <location>
        <begin position="529"/>
        <end position="635"/>
    </location>
</feature>
<evidence type="ECO:0000256" key="1">
    <source>
        <dbReference type="SAM" id="Coils"/>
    </source>
</evidence>
<evidence type="ECO:0000313" key="4">
    <source>
        <dbReference type="Proteomes" id="UP000749646"/>
    </source>
</evidence>
<keyword evidence="4" id="KW-1185">Reference proteome</keyword>
<reference evidence="3" key="1">
    <citation type="journal article" date="2020" name="Fungal Divers.">
        <title>Resolving the Mortierellaceae phylogeny through synthesis of multi-gene phylogenetics and phylogenomics.</title>
        <authorList>
            <person name="Vandepol N."/>
            <person name="Liber J."/>
            <person name="Desiro A."/>
            <person name="Na H."/>
            <person name="Kennedy M."/>
            <person name="Barry K."/>
            <person name="Grigoriev I.V."/>
            <person name="Miller A.N."/>
            <person name="O'Donnell K."/>
            <person name="Stajich J.E."/>
            <person name="Bonito G."/>
        </authorList>
    </citation>
    <scope>NUCLEOTIDE SEQUENCE</scope>
    <source>
        <strain evidence="3">MES-2147</strain>
    </source>
</reference>
<dbReference type="SUPFAM" id="SSF140361">
    <property type="entry name" value="MIT domain-like"/>
    <property type="match status" value="1"/>
</dbReference>
<protein>
    <submittedName>
        <fullName evidence="3">Uncharacterized protein</fullName>
    </submittedName>
</protein>
<dbReference type="OrthoDB" id="3197614at2759"/>
<keyword evidence="1" id="KW-0175">Coiled coil</keyword>
<dbReference type="EMBL" id="JAAAHW010010005">
    <property type="protein sequence ID" value="KAF9932348.1"/>
    <property type="molecule type" value="Genomic_DNA"/>
</dbReference>
<proteinExistence type="predicted"/>
<feature type="compositionally biased region" description="Polar residues" evidence="2">
    <location>
        <begin position="601"/>
        <end position="614"/>
    </location>
</feature>
<accession>A0A9P6LSV3</accession>
<feature type="compositionally biased region" description="Basic and acidic residues" evidence="2">
    <location>
        <begin position="348"/>
        <end position="359"/>
    </location>
</feature>
<feature type="compositionally biased region" description="Low complexity" evidence="2">
    <location>
        <begin position="688"/>
        <end position="723"/>
    </location>
</feature>
<feature type="compositionally biased region" description="Low complexity" evidence="2">
    <location>
        <begin position="188"/>
        <end position="197"/>
    </location>
</feature>
<feature type="compositionally biased region" description="Low complexity" evidence="2">
    <location>
        <begin position="734"/>
        <end position="748"/>
    </location>
</feature>
<feature type="compositionally biased region" description="Low complexity" evidence="2">
    <location>
        <begin position="131"/>
        <end position="140"/>
    </location>
</feature>
<feature type="compositionally biased region" description="Gly residues" evidence="2">
    <location>
        <begin position="749"/>
        <end position="768"/>
    </location>
</feature>
<organism evidence="3 4">
    <name type="scientific">Modicella reniformis</name>
    <dbReference type="NCBI Taxonomy" id="1440133"/>
    <lineage>
        <taxon>Eukaryota</taxon>
        <taxon>Fungi</taxon>
        <taxon>Fungi incertae sedis</taxon>
        <taxon>Mucoromycota</taxon>
        <taxon>Mortierellomycotina</taxon>
        <taxon>Mortierellomycetes</taxon>
        <taxon>Mortierellales</taxon>
        <taxon>Mortierellaceae</taxon>
        <taxon>Modicella</taxon>
    </lineage>
</organism>
<gene>
    <name evidence="3" type="ORF">BGZ65_004507</name>
</gene>
<feature type="compositionally biased region" description="Polar residues" evidence="2">
    <location>
        <begin position="779"/>
        <end position="788"/>
    </location>
</feature>
<feature type="coiled-coil region" evidence="1">
    <location>
        <begin position="359"/>
        <end position="393"/>
    </location>
</feature>
<feature type="compositionally biased region" description="Low complexity" evidence="2">
    <location>
        <begin position="626"/>
        <end position="635"/>
    </location>
</feature>
<feature type="compositionally biased region" description="Polar residues" evidence="2">
    <location>
        <begin position="285"/>
        <end position="296"/>
    </location>
</feature>
<feature type="compositionally biased region" description="Low complexity" evidence="2">
    <location>
        <begin position="115"/>
        <end position="124"/>
    </location>
</feature>
<evidence type="ECO:0000256" key="2">
    <source>
        <dbReference type="SAM" id="MobiDB-lite"/>
    </source>
</evidence>
<evidence type="ECO:0000313" key="3">
    <source>
        <dbReference type="EMBL" id="KAF9932348.1"/>
    </source>
</evidence>